<dbReference type="Proteomes" id="UP000325291">
    <property type="component" value="Unassembled WGS sequence"/>
</dbReference>
<comment type="caution">
    <text evidence="2">The sequence shown here is derived from an EMBL/GenBank/DDBJ whole genome shotgun (WGS) entry which is preliminary data.</text>
</comment>
<gene>
    <name evidence="2" type="ORF">FLO80_03395</name>
</gene>
<keyword evidence="1" id="KW-1133">Transmembrane helix</keyword>
<evidence type="ECO:0000256" key="1">
    <source>
        <dbReference type="SAM" id="Phobius"/>
    </source>
</evidence>
<dbReference type="EMBL" id="VINQ01000002">
    <property type="protein sequence ID" value="KAA0920176.1"/>
    <property type="molecule type" value="Genomic_DNA"/>
</dbReference>
<evidence type="ECO:0000313" key="3">
    <source>
        <dbReference type="Proteomes" id="UP000325291"/>
    </source>
</evidence>
<sequence>MFDRLSYKARKRLAILVLLVGMPLYIVLAVSLMGWLFPDPLDKPPVLVELAIYIGLGVVWIWPLKGIFRGVGQPDPGRKDDADGGGA</sequence>
<protein>
    <submittedName>
        <fullName evidence="2">DUF2842 domain-containing protein</fullName>
    </submittedName>
</protein>
<accession>A0A5A9ZTA8</accession>
<dbReference type="RefSeq" id="WP_111363897.1">
    <property type="nucleotide sequence ID" value="NZ_VINQ01000002.1"/>
</dbReference>
<evidence type="ECO:0000313" key="2">
    <source>
        <dbReference type="EMBL" id="KAA0920176.1"/>
    </source>
</evidence>
<organism evidence="2 3">
    <name type="scientific">Aquicoccus porphyridii</name>
    <dbReference type="NCBI Taxonomy" id="1852029"/>
    <lineage>
        <taxon>Bacteria</taxon>
        <taxon>Pseudomonadati</taxon>
        <taxon>Pseudomonadota</taxon>
        <taxon>Alphaproteobacteria</taxon>
        <taxon>Rhodobacterales</taxon>
        <taxon>Paracoccaceae</taxon>
        <taxon>Aquicoccus</taxon>
    </lineage>
</organism>
<dbReference type="Pfam" id="PF11003">
    <property type="entry name" value="DUF2842"/>
    <property type="match status" value="1"/>
</dbReference>
<feature type="transmembrane region" description="Helical" evidence="1">
    <location>
        <begin position="50"/>
        <end position="68"/>
    </location>
</feature>
<proteinExistence type="predicted"/>
<keyword evidence="1" id="KW-0472">Membrane</keyword>
<keyword evidence="3" id="KW-1185">Reference proteome</keyword>
<dbReference type="InterPro" id="IPR021265">
    <property type="entry name" value="DUF2842"/>
</dbReference>
<name>A0A5A9ZTA8_9RHOB</name>
<keyword evidence="1" id="KW-0812">Transmembrane</keyword>
<dbReference type="AlphaFoldDB" id="A0A5A9ZTA8"/>
<reference evidence="2 3" key="1">
    <citation type="submission" date="2019-07" db="EMBL/GenBank/DDBJ databases">
        <title>Aquicoccus porphyridii gen. nov., sp. nov., isolated from a small marine red alga, Porphyridium marinum.</title>
        <authorList>
            <person name="Liu L."/>
        </authorList>
    </citation>
    <scope>NUCLEOTIDE SEQUENCE [LARGE SCALE GENOMIC DNA]</scope>
    <source>
        <strain evidence="2 3">L1 8-17</strain>
    </source>
</reference>
<feature type="transmembrane region" description="Helical" evidence="1">
    <location>
        <begin position="12"/>
        <end position="38"/>
    </location>
</feature>